<gene>
    <name evidence="2" type="ORF">DFJ64_0531</name>
</gene>
<dbReference type="EMBL" id="QTUC01000001">
    <property type="protein sequence ID" value="REF35159.1"/>
    <property type="molecule type" value="Genomic_DNA"/>
</dbReference>
<feature type="domain" description="DUF1835" evidence="1">
    <location>
        <begin position="2"/>
        <end position="110"/>
    </location>
</feature>
<dbReference type="InterPro" id="IPR014973">
    <property type="entry name" value="DUF1835"/>
</dbReference>
<keyword evidence="3" id="KW-1185">Reference proteome</keyword>
<dbReference type="Pfam" id="PF08874">
    <property type="entry name" value="DUF1835"/>
    <property type="match status" value="1"/>
</dbReference>
<evidence type="ECO:0000259" key="1">
    <source>
        <dbReference type="Pfam" id="PF08874"/>
    </source>
</evidence>
<comment type="caution">
    <text evidence="2">The sequence shown here is derived from an EMBL/GenBank/DDBJ whole genome shotgun (WGS) entry which is preliminary data.</text>
</comment>
<organism evidence="2 3">
    <name type="scientific">Thermasporomyces composti</name>
    <dbReference type="NCBI Taxonomy" id="696763"/>
    <lineage>
        <taxon>Bacteria</taxon>
        <taxon>Bacillati</taxon>
        <taxon>Actinomycetota</taxon>
        <taxon>Actinomycetes</taxon>
        <taxon>Propionibacteriales</taxon>
        <taxon>Nocardioidaceae</taxon>
        <taxon>Thermasporomyces</taxon>
    </lineage>
</organism>
<dbReference type="Proteomes" id="UP000256485">
    <property type="component" value="Unassembled WGS sequence"/>
</dbReference>
<reference evidence="2 3" key="1">
    <citation type="submission" date="2018-08" db="EMBL/GenBank/DDBJ databases">
        <title>Sequencing the genomes of 1000 actinobacteria strains.</title>
        <authorList>
            <person name="Klenk H.-P."/>
        </authorList>
    </citation>
    <scope>NUCLEOTIDE SEQUENCE [LARGE SCALE GENOMIC DNA]</scope>
    <source>
        <strain evidence="2 3">DSM 22891</strain>
    </source>
</reference>
<protein>
    <submittedName>
        <fullName evidence="2">Uncharacterized protein DUF1835</fullName>
    </submittedName>
</protein>
<accession>A0A3D9V111</accession>
<sequence>MLHITNGDVAADRLREAGVEEPILPWRDVLHDGPVPAGLSDTELAQVRAAFLARQGSVDDEQAILRDLQVRDDTLRRLAGEPILLWFEADLYDQLQILQVLDRLRRLDVDPSTVTLVCVGEHPGLTRFLGLGQLEPRALLSLREQARPLTPDAFDAAEAGWAAFTAPEPRDLAAMARGTSASLPYLGEAFGRLMREYPGVSDGLSLTQRRILAAVEAGAGTMGEVFRWVGEQERRPYLGDRSCFAVMTELATCPEPLLTLGDDDTEEARAVQLTPAGRDVLDGRRDHLALNGVNRWIGGVHLTDPETAWRYDERRETLTPPR</sequence>
<dbReference type="RefSeq" id="WP_115848990.1">
    <property type="nucleotide sequence ID" value="NZ_QTUC01000001.1"/>
</dbReference>
<proteinExistence type="predicted"/>
<dbReference type="AlphaFoldDB" id="A0A3D9V111"/>
<evidence type="ECO:0000313" key="3">
    <source>
        <dbReference type="Proteomes" id="UP000256485"/>
    </source>
</evidence>
<evidence type="ECO:0000313" key="2">
    <source>
        <dbReference type="EMBL" id="REF35159.1"/>
    </source>
</evidence>
<dbReference type="OrthoDB" id="127805at2"/>
<name>A0A3D9V111_THECX</name>